<accession>A0A067JT17</accession>
<dbReference type="PANTHER" id="PTHR31900">
    <property type="entry name" value="F-BOX/RNI SUPERFAMILY PROTEIN-RELATED"/>
    <property type="match status" value="1"/>
</dbReference>
<feature type="domain" description="FBD" evidence="1">
    <location>
        <begin position="322"/>
        <end position="393"/>
    </location>
</feature>
<organism evidence="2 3">
    <name type="scientific">Jatropha curcas</name>
    <name type="common">Barbados nut</name>
    <dbReference type="NCBI Taxonomy" id="180498"/>
    <lineage>
        <taxon>Eukaryota</taxon>
        <taxon>Viridiplantae</taxon>
        <taxon>Streptophyta</taxon>
        <taxon>Embryophyta</taxon>
        <taxon>Tracheophyta</taxon>
        <taxon>Spermatophyta</taxon>
        <taxon>Magnoliopsida</taxon>
        <taxon>eudicotyledons</taxon>
        <taxon>Gunneridae</taxon>
        <taxon>Pentapetalae</taxon>
        <taxon>rosids</taxon>
        <taxon>fabids</taxon>
        <taxon>Malpighiales</taxon>
        <taxon>Euphorbiaceae</taxon>
        <taxon>Crotonoideae</taxon>
        <taxon>Jatropheae</taxon>
        <taxon>Jatropha</taxon>
    </lineage>
</organism>
<keyword evidence="3" id="KW-1185">Reference proteome</keyword>
<evidence type="ECO:0000313" key="2">
    <source>
        <dbReference type="EMBL" id="KDP27037.1"/>
    </source>
</evidence>
<dbReference type="SUPFAM" id="SSF52047">
    <property type="entry name" value="RNI-like"/>
    <property type="match status" value="1"/>
</dbReference>
<dbReference type="InterPro" id="IPR050232">
    <property type="entry name" value="FBL13/AtMIF1-like"/>
</dbReference>
<dbReference type="InterPro" id="IPR006566">
    <property type="entry name" value="FBD"/>
</dbReference>
<gene>
    <name evidence="2" type="ORF">JCGZ_20972</name>
</gene>
<reference evidence="2 3" key="1">
    <citation type="journal article" date="2014" name="PLoS ONE">
        <title>Global Analysis of Gene Expression Profiles in Physic Nut (Jatropha curcas L.) Seedlings Exposed to Salt Stress.</title>
        <authorList>
            <person name="Zhang L."/>
            <person name="Zhang C."/>
            <person name="Wu P."/>
            <person name="Chen Y."/>
            <person name="Li M."/>
            <person name="Jiang H."/>
            <person name="Wu G."/>
        </authorList>
    </citation>
    <scope>NUCLEOTIDE SEQUENCE [LARGE SCALE GENOMIC DNA]</scope>
    <source>
        <strain evidence="3">cv. GZQX0401</strain>
        <tissue evidence="2">Young leaves</tissue>
    </source>
</reference>
<dbReference type="Proteomes" id="UP000027138">
    <property type="component" value="Unassembled WGS sequence"/>
</dbReference>
<proteinExistence type="predicted"/>
<dbReference type="EMBL" id="KK914875">
    <property type="protein sequence ID" value="KDP27037.1"/>
    <property type="molecule type" value="Genomic_DNA"/>
</dbReference>
<dbReference type="Gene3D" id="3.80.10.10">
    <property type="entry name" value="Ribonuclease Inhibitor"/>
    <property type="match status" value="1"/>
</dbReference>
<dbReference type="AlphaFoldDB" id="A0A067JT17"/>
<sequence>MEIDHWIFFAITHKVEELDLHFPKCTVVLPATAFRSETLRILKLHGLISFQINGSDIDLPNLKILHLNSILLLSHFIISKFLSGSPVLEELLISTHCSHMSSYFYLQSSSLKRLILEICCNIVVDTPNLQFLELHDQIWKEIKFKKLCSLVKAIVDVSQCYDNTIKELGEYGDKVFRLFRQLSNVKTLSLSANTMEALFCPSSEDLPLFHNLNYLEVTVSGNGWIMLPHILECSPNLKFVTINKDDEDPGSEIVPHEVIVWSENVPNCLFSSLEILEFKRFEGSTVEMEVIEYFLKYGQDDEDLESEIVLDDAIFGQQPLPQCFFSSLENLEIRGFQGSVMEMEVAGCFLKNAKVLKEIRITSSAASFEEESKFLKKLIMFPRASSMCQVIFS</sequence>
<protein>
    <recommendedName>
        <fullName evidence="1">FBD domain-containing protein</fullName>
    </recommendedName>
</protein>
<dbReference type="SMART" id="SM00579">
    <property type="entry name" value="FBD"/>
    <property type="match status" value="1"/>
</dbReference>
<dbReference type="PANTHER" id="PTHR31900:SF34">
    <property type="entry name" value="EMB|CAB62440.1-RELATED"/>
    <property type="match status" value="1"/>
</dbReference>
<evidence type="ECO:0000313" key="3">
    <source>
        <dbReference type="Proteomes" id="UP000027138"/>
    </source>
</evidence>
<dbReference type="Pfam" id="PF08387">
    <property type="entry name" value="FBD"/>
    <property type="match status" value="2"/>
</dbReference>
<name>A0A067JT17_JATCU</name>
<dbReference type="InterPro" id="IPR055411">
    <property type="entry name" value="LRR_FXL15/At3g58940/PEG3-like"/>
</dbReference>
<dbReference type="Pfam" id="PF24758">
    <property type="entry name" value="LRR_At5g56370"/>
    <property type="match status" value="1"/>
</dbReference>
<dbReference type="OrthoDB" id="612216at2759"/>
<evidence type="ECO:0000259" key="1">
    <source>
        <dbReference type="SMART" id="SM00579"/>
    </source>
</evidence>
<dbReference type="InterPro" id="IPR032675">
    <property type="entry name" value="LRR_dom_sf"/>
</dbReference>